<dbReference type="EMBL" id="PDOF01000001">
    <property type="protein sequence ID" value="PYZ97556.1"/>
    <property type="molecule type" value="Genomic_DNA"/>
</dbReference>
<dbReference type="AlphaFoldDB" id="A0A2W0H9U6"/>
<evidence type="ECO:0000313" key="2">
    <source>
        <dbReference type="EMBL" id="PYZ97556.1"/>
    </source>
</evidence>
<dbReference type="PANTHER" id="PTHR33993">
    <property type="entry name" value="GLYOXALASE-RELATED"/>
    <property type="match status" value="1"/>
</dbReference>
<organism evidence="2 3">
    <name type="scientific">Alteribacter lacisalsi</name>
    <dbReference type="NCBI Taxonomy" id="2045244"/>
    <lineage>
        <taxon>Bacteria</taxon>
        <taxon>Bacillati</taxon>
        <taxon>Bacillota</taxon>
        <taxon>Bacilli</taxon>
        <taxon>Bacillales</taxon>
        <taxon>Bacillaceae</taxon>
        <taxon>Alteribacter</taxon>
    </lineage>
</organism>
<dbReference type="RefSeq" id="WP_110516752.1">
    <property type="nucleotide sequence ID" value="NZ_PDOF01000001.1"/>
</dbReference>
<comment type="caution">
    <text evidence="2">The sequence shown here is derived from an EMBL/GenBank/DDBJ whole genome shotgun (WGS) entry which is preliminary data.</text>
</comment>
<protein>
    <recommendedName>
        <fullName evidence="1">VOC domain-containing protein</fullName>
    </recommendedName>
</protein>
<sequence>MGKIVGFDISSQEPEKAAIFYSEVFGWETEEAHWGYRPVKPESCSEEWKLHGGISKGTADFPHGTRIQIQVDSIENTLEKAKAAGALVVRERMDFDDFSLAYLTDPTGVGLGLIEYRTGV</sequence>
<gene>
    <name evidence="2" type="ORF">CR205_02875</name>
</gene>
<dbReference type="InterPro" id="IPR041581">
    <property type="entry name" value="Glyoxalase_6"/>
</dbReference>
<accession>A0A2W0H9U6</accession>
<dbReference type="Proteomes" id="UP000248066">
    <property type="component" value="Unassembled WGS sequence"/>
</dbReference>
<dbReference type="PROSITE" id="PS51819">
    <property type="entry name" value="VOC"/>
    <property type="match status" value="1"/>
</dbReference>
<evidence type="ECO:0000259" key="1">
    <source>
        <dbReference type="PROSITE" id="PS51819"/>
    </source>
</evidence>
<dbReference type="InterPro" id="IPR052164">
    <property type="entry name" value="Anthracycline_SecMetBiosynth"/>
</dbReference>
<proteinExistence type="predicted"/>
<dbReference type="OrthoDB" id="9804235at2"/>
<feature type="domain" description="VOC" evidence="1">
    <location>
        <begin position="3"/>
        <end position="116"/>
    </location>
</feature>
<dbReference type="Pfam" id="PF18029">
    <property type="entry name" value="Glyoxalase_6"/>
    <property type="match status" value="1"/>
</dbReference>
<dbReference type="SUPFAM" id="SSF54593">
    <property type="entry name" value="Glyoxalase/Bleomycin resistance protein/Dihydroxybiphenyl dioxygenase"/>
    <property type="match status" value="1"/>
</dbReference>
<keyword evidence="3" id="KW-1185">Reference proteome</keyword>
<dbReference type="InterPro" id="IPR037523">
    <property type="entry name" value="VOC_core"/>
</dbReference>
<evidence type="ECO:0000313" key="3">
    <source>
        <dbReference type="Proteomes" id="UP000248066"/>
    </source>
</evidence>
<name>A0A2W0H9U6_9BACI</name>
<dbReference type="InterPro" id="IPR029068">
    <property type="entry name" value="Glyas_Bleomycin-R_OHBP_Dase"/>
</dbReference>
<dbReference type="Gene3D" id="3.10.180.10">
    <property type="entry name" value="2,3-Dihydroxybiphenyl 1,2-Dioxygenase, domain 1"/>
    <property type="match status" value="1"/>
</dbReference>
<reference evidence="2 3" key="1">
    <citation type="submission" date="2017-10" db="EMBL/GenBank/DDBJ databases">
        <title>Bacillus sp. nov., a halophilic bacterium isolated from a Yangshapao Lake.</title>
        <authorList>
            <person name="Wang H."/>
        </authorList>
    </citation>
    <scope>NUCLEOTIDE SEQUENCE [LARGE SCALE GENOMIC DNA]</scope>
    <source>
        <strain evidence="2 3">YSP-3</strain>
    </source>
</reference>